<dbReference type="Proteomes" id="UP000309847">
    <property type="component" value="Unassembled WGS sequence"/>
</dbReference>
<dbReference type="InterPro" id="IPR009228">
    <property type="entry name" value="Capsid_scaffold_GpO"/>
</dbReference>
<gene>
    <name evidence="2" type="ORF">EWT59_02310</name>
</gene>
<evidence type="ECO:0000256" key="1">
    <source>
        <dbReference type="SAM" id="MobiDB-lite"/>
    </source>
</evidence>
<organism evidence="2 3">
    <name type="scientific">Escherichia coli O25b:H4</name>
    <dbReference type="NCBI Taxonomy" id="941280"/>
    <lineage>
        <taxon>Bacteria</taxon>
        <taxon>Pseudomonadati</taxon>
        <taxon>Pseudomonadota</taxon>
        <taxon>Gammaproteobacteria</taxon>
        <taxon>Enterobacterales</taxon>
        <taxon>Enterobacteriaceae</taxon>
        <taxon>Escherichia</taxon>
    </lineage>
</organism>
<dbReference type="EMBL" id="SEWA01000004">
    <property type="protein sequence ID" value="TLI65188.1"/>
    <property type="molecule type" value="Genomic_DNA"/>
</dbReference>
<name>A0A7I0KQY6_ECO25</name>
<reference evidence="2 3" key="1">
    <citation type="submission" date="2019-01" db="EMBL/GenBank/DDBJ databases">
        <title>Genome and plasmid diversity of ESBL producing Escherichia coli ST131 tracking phylogenetic trajectories with Bayesian inference.</title>
        <authorList>
            <person name="Ny S."/>
        </authorList>
    </citation>
    <scope>NUCLEOTIDE SEQUENCE [LARGE SCALE GENOMIC DNA]</scope>
    <source>
        <strain evidence="2 3">C0101-PB_2013</strain>
    </source>
</reference>
<dbReference type="Pfam" id="PF05929">
    <property type="entry name" value="Phage_GPO"/>
    <property type="match status" value="1"/>
</dbReference>
<sequence length="278" mass="30369">MANEKKTSRKKFRVAVSGVTADGREINGDMLKAAATSYNPSVYGARVNIEHILSPLPGSEFSAMGDVVGLSTEDITDGPLAGRTALYAEIEPTTRMMSLLNDGKKIYSSIELEPQSTITGGPYLRGLAMTDTPASLGTERLAFAAQQRMQLMTFNCQQGEVAMFTAAMESELIELTEHRQEEGTQWFNRVMGIIGRGRKADDASFSRIQEAVEGVATSQADIIDRFNALETRHQQDSQKITSLTTELTTLKEKLRTQDGDPQNRFTATGAASDQLADF</sequence>
<feature type="region of interest" description="Disordered" evidence="1">
    <location>
        <begin position="254"/>
        <end position="278"/>
    </location>
</feature>
<comment type="caution">
    <text evidence="2">The sequence shown here is derived from an EMBL/GenBank/DDBJ whole genome shotgun (WGS) entry which is preliminary data.</text>
</comment>
<proteinExistence type="predicted"/>
<dbReference type="RefSeq" id="WP_033879060.1">
    <property type="nucleotide sequence ID" value="NZ_SEWA01000004.1"/>
</dbReference>
<dbReference type="AlphaFoldDB" id="A0A7I0KQY6"/>
<evidence type="ECO:0000313" key="2">
    <source>
        <dbReference type="EMBL" id="TLI65188.1"/>
    </source>
</evidence>
<accession>A0A7I0KQY6</accession>
<protein>
    <submittedName>
        <fullName evidence="2">Phage capsid protein</fullName>
    </submittedName>
</protein>
<feature type="compositionally biased region" description="Polar residues" evidence="1">
    <location>
        <begin position="259"/>
        <end position="271"/>
    </location>
</feature>
<evidence type="ECO:0000313" key="3">
    <source>
        <dbReference type="Proteomes" id="UP000309847"/>
    </source>
</evidence>